<organism evidence="2 3">
    <name type="scientific">Sphingobium yanoikuyae</name>
    <name type="common">Sphingomonas yanoikuyae</name>
    <dbReference type="NCBI Taxonomy" id="13690"/>
    <lineage>
        <taxon>Bacteria</taxon>
        <taxon>Pseudomonadati</taxon>
        <taxon>Pseudomonadota</taxon>
        <taxon>Alphaproteobacteria</taxon>
        <taxon>Sphingomonadales</taxon>
        <taxon>Sphingomonadaceae</taxon>
        <taxon>Sphingobium</taxon>
    </lineage>
</organism>
<dbReference type="Proteomes" id="UP000028534">
    <property type="component" value="Unassembled WGS sequence"/>
</dbReference>
<sequence>MRAADRDPLLSKAGKGMGSTNRIGDGDPPKQAGSVAKAKNMARHPLLSVEQMRHAADIHEQAIQFIDLRRRSPASDGKQSQTVQERSIALRICIPNIQIRHQGPGMRQRHPRVQTGSGCSIIHSRKDHPLLLSNGRHHWREHLLYPAGNRLGLCRRGHGAKRIVGNF</sequence>
<evidence type="ECO:0000313" key="3">
    <source>
        <dbReference type="Proteomes" id="UP000028534"/>
    </source>
</evidence>
<accession>A0A084EF67</accession>
<name>A0A084EF67_SPHYA</name>
<gene>
    <name evidence="2" type="ORF">CP98_04037</name>
</gene>
<dbReference type="EMBL" id="JGVR01000030">
    <property type="protein sequence ID" value="KEZ16609.1"/>
    <property type="molecule type" value="Genomic_DNA"/>
</dbReference>
<evidence type="ECO:0000256" key="1">
    <source>
        <dbReference type="SAM" id="MobiDB-lite"/>
    </source>
</evidence>
<dbReference type="PATRIC" id="fig|13690.10.peg.4148"/>
<feature type="region of interest" description="Disordered" evidence="1">
    <location>
        <begin position="1"/>
        <end position="38"/>
    </location>
</feature>
<evidence type="ECO:0000313" key="2">
    <source>
        <dbReference type="EMBL" id="KEZ16609.1"/>
    </source>
</evidence>
<reference evidence="2 3" key="1">
    <citation type="submission" date="2014-03" db="EMBL/GenBank/DDBJ databases">
        <title>Genome sequence of Sphingobium yanoikuyae B1.</title>
        <authorList>
            <person name="Gan H.M."/>
            <person name="Gan H.Y."/>
            <person name="Savka M.A."/>
        </authorList>
    </citation>
    <scope>NUCLEOTIDE SEQUENCE [LARGE SCALE GENOMIC DNA]</scope>
    <source>
        <strain evidence="2 3">B1</strain>
    </source>
</reference>
<dbReference type="AlphaFoldDB" id="A0A084EF67"/>
<protein>
    <submittedName>
        <fullName evidence="2">Uncharacterized protein</fullName>
    </submittedName>
</protein>
<proteinExistence type="predicted"/>
<comment type="caution">
    <text evidence="2">The sequence shown here is derived from an EMBL/GenBank/DDBJ whole genome shotgun (WGS) entry which is preliminary data.</text>
</comment>